<protein>
    <recommendedName>
        <fullName evidence="11">Foldase protein PrsA</fullName>
        <ecNumber evidence="11">5.2.1.8</ecNumber>
    </recommendedName>
</protein>
<dbReference type="InterPro" id="IPR000297">
    <property type="entry name" value="PPIase_PpiC"/>
</dbReference>
<comment type="subcellular location">
    <subcellularLocation>
        <location evidence="2">Cell membrane</location>
        <topology evidence="2">Lipid-anchor</topology>
    </subcellularLocation>
</comment>
<evidence type="ECO:0000313" key="15">
    <source>
        <dbReference type="Proteomes" id="UP000769780"/>
    </source>
</evidence>
<dbReference type="EMBL" id="JACWFH010000007">
    <property type="protein sequence ID" value="MBY0096118.1"/>
    <property type="molecule type" value="Genomic_DNA"/>
</dbReference>
<dbReference type="Gene3D" id="3.10.50.40">
    <property type="match status" value="1"/>
</dbReference>
<dbReference type="GO" id="GO:0016853">
    <property type="term" value="F:isomerase activity"/>
    <property type="evidence" value="ECO:0007669"/>
    <property type="project" value="UniProtKB-KW"/>
</dbReference>
<evidence type="ECO:0000256" key="11">
    <source>
        <dbReference type="HAMAP-Rule" id="MF_01145"/>
    </source>
</evidence>
<evidence type="ECO:0000256" key="2">
    <source>
        <dbReference type="ARBA" id="ARBA00004193"/>
    </source>
</evidence>
<evidence type="ECO:0000259" key="13">
    <source>
        <dbReference type="PROSITE" id="PS50198"/>
    </source>
</evidence>
<comment type="caution">
    <text evidence="14">The sequence shown here is derived from an EMBL/GenBank/DDBJ whole genome shotgun (WGS) entry which is preliminary data.</text>
</comment>
<dbReference type="PROSITE" id="PS01096">
    <property type="entry name" value="PPIC_PPIASE_1"/>
    <property type="match status" value="1"/>
</dbReference>
<keyword evidence="7 11" id="KW-0472">Membrane</keyword>
<evidence type="ECO:0000256" key="6">
    <source>
        <dbReference type="ARBA" id="ARBA00023110"/>
    </source>
</evidence>
<feature type="transmembrane region" description="Helical" evidence="12">
    <location>
        <begin position="12"/>
        <end position="30"/>
    </location>
</feature>
<evidence type="ECO:0000313" key="14">
    <source>
        <dbReference type="EMBL" id="MBY0096118.1"/>
    </source>
</evidence>
<dbReference type="SUPFAM" id="SSF109998">
    <property type="entry name" value="Triger factor/SurA peptide-binding domain-like"/>
    <property type="match status" value="1"/>
</dbReference>
<dbReference type="Proteomes" id="UP000769780">
    <property type="component" value="Unassembled WGS sequence"/>
</dbReference>
<dbReference type="HAMAP" id="MF_01145">
    <property type="entry name" value="Foldase_PrsA"/>
    <property type="match status" value="1"/>
</dbReference>
<keyword evidence="15" id="KW-1185">Reference proteome</keyword>
<evidence type="ECO:0000256" key="5">
    <source>
        <dbReference type="ARBA" id="ARBA00022729"/>
    </source>
</evidence>
<accession>A0ABS7K1I1</accession>
<sequence length="294" mass="32824">MFEKIRNKKVQVAIGGVILVVAALVIVLGFSKQETIASVDGEKITKEELYDVLVGQYGASALSALIDNKIIEMEADKEEITVSNKEIEEEYKAYVDSYGGEEALSTALKQTGISADDLKVEIENYFKLEKLLEPRIDITEEELQTYFDENKASFAEPEQVEASHILVEDESTASEVAEKLEAGGDFAKLAAEYSTDTSNAENGGELGFFAKGDMVEEFEKTAFSMEVGTISEPVKTEFGYHLIQVTDKKEAKEAVFKDHKEEINEILFNEKIQSEYTTWLEEKKKAYTIKNTLG</sequence>
<keyword evidence="4 11" id="KW-1003">Cell membrane</keyword>
<dbReference type="PANTHER" id="PTHR47245:SF1">
    <property type="entry name" value="FOLDASE PROTEIN PRSA"/>
    <property type="match status" value="1"/>
</dbReference>
<evidence type="ECO:0000256" key="1">
    <source>
        <dbReference type="ARBA" id="ARBA00000971"/>
    </source>
</evidence>
<dbReference type="InterPro" id="IPR023058">
    <property type="entry name" value="PPIase_PpiC_CS"/>
</dbReference>
<comment type="catalytic activity">
    <reaction evidence="1 11">
        <text>[protein]-peptidylproline (omega=180) = [protein]-peptidylproline (omega=0)</text>
        <dbReference type="Rhea" id="RHEA:16237"/>
        <dbReference type="Rhea" id="RHEA-COMP:10747"/>
        <dbReference type="Rhea" id="RHEA-COMP:10748"/>
        <dbReference type="ChEBI" id="CHEBI:83833"/>
        <dbReference type="ChEBI" id="CHEBI:83834"/>
        <dbReference type="EC" id="5.2.1.8"/>
    </reaction>
</comment>
<evidence type="ECO:0000256" key="8">
    <source>
        <dbReference type="ARBA" id="ARBA00023139"/>
    </source>
</evidence>
<keyword evidence="12" id="KW-0812">Transmembrane</keyword>
<dbReference type="EC" id="5.2.1.8" evidence="11"/>
<dbReference type="SUPFAM" id="SSF54534">
    <property type="entry name" value="FKBP-like"/>
    <property type="match status" value="1"/>
</dbReference>
<comment type="similarity">
    <text evidence="3 11">Belongs to the PrsA family.</text>
</comment>
<dbReference type="InterPro" id="IPR046357">
    <property type="entry name" value="PPIase_dom_sf"/>
</dbReference>
<evidence type="ECO:0000256" key="12">
    <source>
        <dbReference type="SAM" id="Phobius"/>
    </source>
</evidence>
<organism evidence="14 15">
    <name type="scientific">Mesobacillus maritimus</name>
    <dbReference type="NCBI Taxonomy" id="1643336"/>
    <lineage>
        <taxon>Bacteria</taxon>
        <taxon>Bacillati</taxon>
        <taxon>Bacillota</taxon>
        <taxon>Bacilli</taxon>
        <taxon>Bacillales</taxon>
        <taxon>Bacillaceae</taxon>
        <taxon>Mesobacillus</taxon>
    </lineage>
</organism>
<evidence type="ECO:0000256" key="3">
    <source>
        <dbReference type="ARBA" id="ARBA00006071"/>
    </source>
</evidence>
<dbReference type="InterPro" id="IPR050245">
    <property type="entry name" value="PrsA_foldase"/>
</dbReference>
<dbReference type="PANTHER" id="PTHR47245">
    <property type="entry name" value="PEPTIDYLPROLYL ISOMERASE"/>
    <property type="match status" value="1"/>
</dbReference>
<reference evidence="14 15" key="1">
    <citation type="submission" date="2020-07" db="EMBL/GenBank/DDBJ databases">
        <title>Fungal Genomes of the International Space Station.</title>
        <authorList>
            <person name="Seuylemezian A."/>
            <person name="Singh N.K."/>
            <person name="Wood J."/>
            <person name="Venkateswaran K."/>
        </authorList>
    </citation>
    <scope>NUCLEOTIDE SEQUENCE [LARGE SCALE GENOMIC DNA]</scope>
    <source>
        <strain evidence="14 15">PL-B2</strain>
    </source>
</reference>
<proteinExistence type="inferred from homology"/>
<keyword evidence="12" id="KW-1133">Transmembrane helix</keyword>
<dbReference type="RefSeq" id="WP_221871688.1">
    <property type="nucleotide sequence ID" value="NZ_JACWFH010000007.1"/>
</dbReference>
<feature type="domain" description="PpiC" evidence="13">
    <location>
        <begin position="157"/>
        <end position="247"/>
    </location>
</feature>
<gene>
    <name evidence="11" type="primary">prsA</name>
    <name evidence="14" type="ORF">H0185_04785</name>
</gene>
<keyword evidence="8" id="KW-0564">Palmitate</keyword>
<dbReference type="Pfam" id="PF13616">
    <property type="entry name" value="Rotamase_3"/>
    <property type="match status" value="1"/>
</dbReference>
<evidence type="ECO:0000256" key="4">
    <source>
        <dbReference type="ARBA" id="ARBA00022475"/>
    </source>
</evidence>
<evidence type="ECO:0000256" key="10">
    <source>
        <dbReference type="ARBA" id="ARBA00023288"/>
    </source>
</evidence>
<name>A0ABS7K1I1_9BACI</name>
<keyword evidence="10" id="KW-0449">Lipoprotein</keyword>
<dbReference type="Gene3D" id="1.10.4030.10">
    <property type="entry name" value="Porin chaperone SurA, peptide-binding domain"/>
    <property type="match status" value="1"/>
</dbReference>
<evidence type="ECO:0000256" key="7">
    <source>
        <dbReference type="ARBA" id="ARBA00023136"/>
    </source>
</evidence>
<keyword evidence="6 11" id="KW-0697">Rotamase</keyword>
<keyword evidence="5 11" id="KW-0732">Signal</keyword>
<comment type="function">
    <text evidence="11">Plays a major role in protein secretion by helping the post-translocational extracellular folding of several secreted proteins.</text>
</comment>
<dbReference type="PROSITE" id="PS50198">
    <property type="entry name" value="PPIC_PPIASE_2"/>
    <property type="match status" value="1"/>
</dbReference>
<dbReference type="InterPro" id="IPR027304">
    <property type="entry name" value="Trigger_fact/SurA_dom_sf"/>
</dbReference>
<evidence type="ECO:0000256" key="9">
    <source>
        <dbReference type="ARBA" id="ARBA00023235"/>
    </source>
</evidence>
<dbReference type="InterPro" id="IPR023059">
    <property type="entry name" value="Foldase_PrsA"/>
</dbReference>
<keyword evidence="9 11" id="KW-0413">Isomerase</keyword>